<dbReference type="InterPro" id="IPR053737">
    <property type="entry name" value="Type_II_TA_Toxin"/>
</dbReference>
<sequence length="194" mass="21257">MGMTLRTSDEQTEALRRQAAAEGRSMQAVALSAIDEYIARRAHKSKVQSALQRVVAEEAGFWSASRTHDRIPGSRRPPRIARHAVGEDVKVGDYGLLESALARPRASVFGEDAYPELHLKAAALLHSLARNYALVDGNKRLAWTACLTFLGLNGQWITAPEDDRFDFVIRVATGAEADLDEIAAQLRAWSGSSE</sequence>
<feature type="domain" description="Fido" evidence="1">
    <location>
        <begin position="34"/>
        <end position="188"/>
    </location>
</feature>
<evidence type="ECO:0000313" key="2">
    <source>
        <dbReference type="EMBL" id="BBX88376.1"/>
    </source>
</evidence>
<dbReference type="Pfam" id="PF02661">
    <property type="entry name" value="Fic"/>
    <property type="match status" value="1"/>
</dbReference>
<evidence type="ECO:0000259" key="1">
    <source>
        <dbReference type="PROSITE" id="PS51459"/>
    </source>
</evidence>
<accession>A0ABN5Z5V8</accession>
<dbReference type="NCBIfam" id="TIGR01550">
    <property type="entry name" value="DOC_P1"/>
    <property type="match status" value="1"/>
</dbReference>
<dbReference type="SUPFAM" id="SSF47598">
    <property type="entry name" value="Ribbon-helix-helix"/>
    <property type="match status" value="1"/>
</dbReference>
<proteinExistence type="predicted"/>
<organism evidence="2 3">
    <name type="scientific">Mycolicibacterium boenickei</name>
    <dbReference type="NCBI Taxonomy" id="146017"/>
    <lineage>
        <taxon>Bacteria</taxon>
        <taxon>Bacillati</taxon>
        <taxon>Actinomycetota</taxon>
        <taxon>Actinomycetes</taxon>
        <taxon>Mycobacteriales</taxon>
        <taxon>Mycobacteriaceae</taxon>
        <taxon>Mycolicibacterium</taxon>
    </lineage>
</organism>
<dbReference type="PROSITE" id="PS51459">
    <property type="entry name" value="FIDO"/>
    <property type="match status" value="1"/>
</dbReference>
<dbReference type="InterPro" id="IPR010985">
    <property type="entry name" value="Ribbon_hlx_hlx"/>
</dbReference>
<protein>
    <recommendedName>
        <fullName evidence="1">Fido domain-containing protein</fullName>
    </recommendedName>
</protein>
<dbReference type="PANTHER" id="PTHR39426:SF1">
    <property type="entry name" value="HOMOLOGY TO DEATH-ON-CURING PROTEIN OF PHAGE P1"/>
    <property type="match status" value="1"/>
</dbReference>
<gene>
    <name evidence="2" type="ORF">MBOE_00250</name>
</gene>
<dbReference type="Gene3D" id="1.20.120.1870">
    <property type="entry name" value="Fic/DOC protein, Fido domain"/>
    <property type="match status" value="1"/>
</dbReference>
<dbReference type="Proteomes" id="UP000466683">
    <property type="component" value="Chromosome"/>
</dbReference>
<reference evidence="2 3" key="1">
    <citation type="journal article" date="2019" name="Emerg. Microbes Infect.">
        <title>Comprehensive subspecies identification of 175 nontuberculous mycobacteria species based on 7547 genomic profiles.</title>
        <authorList>
            <person name="Matsumoto Y."/>
            <person name="Kinjo T."/>
            <person name="Motooka D."/>
            <person name="Nabeya D."/>
            <person name="Jung N."/>
            <person name="Uechi K."/>
            <person name="Horii T."/>
            <person name="Iida T."/>
            <person name="Fujita J."/>
            <person name="Nakamura S."/>
        </authorList>
    </citation>
    <scope>NUCLEOTIDE SEQUENCE [LARGE SCALE GENOMIC DNA]</scope>
    <source>
        <strain evidence="2 3">JCM 15653</strain>
    </source>
</reference>
<dbReference type="PANTHER" id="PTHR39426">
    <property type="entry name" value="HOMOLOGY TO DEATH-ON-CURING PROTEIN OF PHAGE P1"/>
    <property type="match status" value="1"/>
</dbReference>
<name>A0ABN5Z5V8_9MYCO</name>
<keyword evidence="3" id="KW-1185">Reference proteome</keyword>
<dbReference type="InterPro" id="IPR006440">
    <property type="entry name" value="Doc"/>
</dbReference>
<dbReference type="InterPro" id="IPR003812">
    <property type="entry name" value="Fido"/>
</dbReference>
<dbReference type="EMBL" id="AP022579">
    <property type="protein sequence ID" value="BBX88376.1"/>
    <property type="molecule type" value="Genomic_DNA"/>
</dbReference>
<evidence type="ECO:0000313" key="3">
    <source>
        <dbReference type="Proteomes" id="UP000466683"/>
    </source>
</evidence>